<reference evidence="2 3" key="1">
    <citation type="submission" date="2018-08" db="EMBL/GenBank/DDBJ databases">
        <title>Verrucosispora craniellae sp. nov., isolated from a marine sponge in the South China Sea.</title>
        <authorList>
            <person name="Li L."/>
            <person name="Lin H.W."/>
        </authorList>
    </citation>
    <scope>NUCLEOTIDE SEQUENCE [LARGE SCALE GENOMIC DNA]</scope>
    <source>
        <strain evidence="2 3">LHW63014</strain>
    </source>
</reference>
<dbReference type="EMBL" id="QVFU01000012">
    <property type="protein sequence ID" value="RFS45998.1"/>
    <property type="molecule type" value="Genomic_DNA"/>
</dbReference>
<comment type="caution">
    <text evidence="2">The sequence shown here is derived from an EMBL/GenBank/DDBJ whole genome shotgun (WGS) entry which is preliminary data.</text>
</comment>
<evidence type="ECO:0000256" key="1">
    <source>
        <dbReference type="SAM" id="SignalP"/>
    </source>
</evidence>
<sequence>MLKIRHARRTMIAGLVGLSVALAVPAGPAAADVYATNDITAGHIDIVNIECPSSPSLALTTKLDSGTPINPTDLHNYAFVHQDAASPYVSWVPTTGTAGYWQVSISSATMGSAPWVGFNFNGSCAGSGNVWLSQASAANPGRVELRNSGGSVALSTATSATYALVSGQHTHFEWRFYASSKPTTAATYRLYFGFGSNGPPLSTQNWLEAEFVIVP</sequence>
<gene>
    <name evidence="2" type="ORF">D0Q02_14165</name>
</gene>
<keyword evidence="3" id="KW-1185">Reference proteome</keyword>
<feature type="chain" id="PRO_5016647010" evidence="1">
    <location>
        <begin position="32"/>
        <end position="215"/>
    </location>
</feature>
<accession>A0A372FZ62</accession>
<dbReference type="RefSeq" id="WP_117228430.1">
    <property type="nucleotide sequence ID" value="NZ_CP061725.1"/>
</dbReference>
<dbReference type="AlphaFoldDB" id="A0A372FZ62"/>
<evidence type="ECO:0000313" key="3">
    <source>
        <dbReference type="Proteomes" id="UP000262621"/>
    </source>
</evidence>
<organism evidence="2 3">
    <name type="scientific">Micromonospora craniellae</name>
    <dbReference type="NCBI Taxonomy" id="2294034"/>
    <lineage>
        <taxon>Bacteria</taxon>
        <taxon>Bacillati</taxon>
        <taxon>Actinomycetota</taxon>
        <taxon>Actinomycetes</taxon>
        <taxon>Micromonosporales</taxon>
        <taxon>Micromonosporaceae</taxon>
        <taxon>Micromonospora</taxon>
    </lineage>
</organism>
<evidence type="ECO:0000313" key="2">
    <source>
        <dbReference type="EMBL" id="RFS45998.1"/>
    </source>
</evidence>
<keyword evidence="1" id="KW-0732">Signal</keyword>
<proteinExistence type="predicted"/>
<name>A0A372FZ62_9ACTN</name>
<protein>
    <submittedName>
        <fullName evidence="2">Uncharacterized protein</fullName>
    </submittedName>
</protein>
<feature type="signal peptide" evidence="1">
    <location>
        <begin position="1"/>
        <end position="31"/>
    </location>
</feature>
<dbReference type="Proteomes" id="UP000262621">
    <property type="component" value="Unassembled WGS sequence"/>
</dbReference>
<dbReference type="OrthoDB" id="3407369at2"/>